<dbReference type="Pfam" id="PF13519">
    <property type="entry name" value="VWA_2"/>
    <property type="match status" value="1"/>
</dbReference>
<sequence length="595" mass="62508">MFTQCIKRSALLLLTLLTPALASIVCTNTTRAQPTDFVFLIDASPSMCPYITNLTAGVQTFANNLVSGGIDARFAVVSFGGAPTLLQPFTTNAALLKSALDSLNNCNRGGQEAGLEAIRMVLPPKSGKDLSKKCVDNNFKGSACVLSYRSDAAIQIIMATDEDSDLPTSSSYRVPGQVQQSTTLCGALQYYRTGAETECDYSYSFEPLFISPKYLYGVYYQVSGKAQQLFQWYRNDSSPVVLHSSWYTEINTTAQIVTNANAVINLMIRTDSNANRNGPISQFDQTSYYWMYATPRTTKESTHTTMVQYGHPAYNVMSDNFSDFNSTATLALLNAQGLGSSFQAQILSRNGLAKLFSIQNFISNPNVVMNFFTQSVTTSTNCYTIVDPSPVQPSPAASSVALAVPVASSVALTVPVASSIALAVPVASSVALAVPVASSIALAAPSPKSSVKAGTVAPGVASAAPSPNPSTAQSQPAQVTVDGSSTWAAESSQAPSASPSPAPGDGSNKTVPIAASAGALGAAGVAAAIYLARRKREMISESIAAVSQPMGSAANNVFSNPLFARQGMQENPLYETMASTDQLGFASNFGSTETV</sequence>
<accession>A0A507CV50</accession>
<comment type="caution">
    <text evidence="5">The sequence shown here is derived from an EMBL/GenBank/DDBJ whole genome shotgun (WGS) entry which is preliminary data.</text>
</comment>
<dbReference type="InterPro" id="IPR002035">
    <property type="entry name" value="VWF_A"/>
</dbReference>
<dbReference type="Proteomes" id="UP000317494">
    <property type="component" value="Unassembled WGS sequence"/>
</dbReference>
<dbReference type="AlphaFoldDB" id="A0A507CV50"/>
<protein>
    <recommendedName>
        <fullName evidence="4">VWFA domain-containing protein</fullName>
    </recommendedName>
</protein>
<dbReference type="Gene3D" id="3.40.50.410">
    <property type="entry name" value="von Willebrand factor, type A domain"/>
    <property type="match status" value="1"/>
</dbReference>
<feature type="region of interest" description="Disordered" evidence="1">
    <location>
        <begin position="458"/>
        <end position="510"/>
    </location>
</feature>
<proteinExistence type="predicted"/>
<dbReference type="VEuPathDB" id="FungiDB:SeMB42_g04880"/>
<dbReference type="CDD" id="cd00198">
    <property type="entry name" value="vWFA"/>
    <property type="match status" value="1"/>
</dbReference>
<evidence type="ECO:0000313" key="8">
    <source>
        <dbReference type="Proteomes" id="UP000320475"/>
    </source>
</evidence>
<evidence type="ECO:0000256" key="2">
    <source>
        <dbReference type="SAM" id="Phobius"/>
    </source>
</evidence>
<evidence type="ECO:0000313" key="6">
    <source>
        <dbReference type="EMBL" id="TPX43453.1"/>
    </source>
</evidence>
<feature type="domain" description="VWFA" evidence="4">
    <location>
        <begin position="38"/>
        <end position="121"/>
    </location>
</feature>
<dbReference type="InterPro" id="IPR036465">
    <property type="entry name" value="vWFA_dom_sf"/>
</dbReference>
<evidence type="ECO:0000256" key="1">
    <source>
        <dbReference type="SAM" id="MobiDB-lite"/>
    </source>
</evidence>
<reference evidence="7 8" key="1">
    <citation type="journal article" date="2019" name="Sci. Rep.">
        <title>Comparative genomics of chytrid fungi reveal insights into the obligate biotrophic and pathogenic lifestyle of Synchytrium endobioticum.</title>
        <authorList>
            <person name="van de Vossenberg B.T.L.H."/>
            <person name="Warris S."/>
            <person name="Nguyen H.D.T."/>
            <person name="van Gent-Pelzer M.P.E."/>
            <person name="Joly D.L."/>
            <person name="van de Geest H.C."/>
            <person name="Bonants P.J.M."/>
            <person name="Smith D.S."/>
            <person name="Levesque C.A."/>
            <person name="van der Lee T.A.J."/>
        </authorList>
    </citation>
    <scope>NUCLEOTIDE SEQUENCE [LARGE SCALE GENOMIC DNA]</scope>
    <source>
        <strain evidence="6 8">LEV6574</strain>
        <strain evidence="5 7">MB42</strain>
    </source>
</reference>
<dbReference type="Proteomes" id="UP000320475">
    <property type="component" value="Unassembled WGS sequence"/>
</dbReference>
<feature type="compositionally biased region" description="Low complexity" evidence="1">
    <location>
        <begin position="458"/>
        <end position="477"/>
    </location>
</feature>
<keyword evidence="2" id="KW-0812">Transmembrane</keyword>
<dbReference type="EMBL" id="QEAN01000211">
    <property type="protein sequence ID" value="TPX43049.1"/>
    <property type="molecule type" value="Genomic_DNA"/>
</dbReference>
<dbReference type="SUPFAM" id="SSF53300">
    <property type="entry name" value="vWA-like"/>
    <property type="match status" value="1"/>
</dbReference>
<keyword evidence="7" id="KW-1185">Reference proteome</keyword>
<keyword evidence="2" id="KW-0472">Membrane</keyword>
<dbReference type="OrthoDB" id="2160190at2759"/>
<keyword evidence="2" id="KW-1133">Transmembrane helix</keyword>
<dbReference type="STRING" id="286115.A0A507CV50"/>
<organism evidence="5 7">
    <name type="scientific">Synchytrium endobioticum</name>
    <dbReference type="NCBI Taxonomy" id="286115"/>
    <lineage>
        <taxon>Eukaryota</taxon>
        <taxon>Fungi</taxon>
        <taxon>Fungi incertae sedis</taxon>
        <taxon>Chytridiomycota</taxon>
        <taxon>Chytridiomycota incertae sedis</taxon>
        <taxon>Chytridiomycetes</taxon>
        <taxon>Synchytriales</taxon>
        <taxon>Synchytriaceae</taxon>
        <taxon>Synchytrium</taxon>
    </lineage>
</organism>
<dbReference type="EMBL" id="QEAM01000223">
    <property type="protein sequence ID" value="TPX43453.1"/>
    <property type="molecule type" value="Genomic_DNA"/>
</dbReference>
<feature type="signal peptide" evidence="3">
    <location>
        <begin position="1"/>
        <end position="22"/>
    </location>
</feature>
<evidence type="ECO:0000259" key="4">
    <source>
        <dbReference type="Pfam" id="PF13519"/>
    </source>
</evidence>
<feature type="transmembrane region" description="Helical" evidence="2">
    <location>
        <begin position="513"/>
        <end position="532"/>
    </location>
</feature>
<keyword evidence="3" id="KW-0732">Signal</keyword>
<name>A0A507CV50_9FUNG</name>
<feature type="chain" id="PRO_5033463779" description="VWFA domain-containing protein" evidence="3">
    <location>
        <begin position="23"/>
        <end position="595"/>
    </location>
</feature>
<evidence type="ECO:0000313" key="7">
    <source>
        <dbReference type="Proteomes" id="UP000317494"/>
    </source>
</evidence>
<gene>
    <name evidence="6" type="ORF">SeLEV6574_g05047</name>
    <name evidence="5" type="ORF">SeMB42_g04880</name>
</gene>
<evidence type="ECO:0000313" key="5">
    <source>
        <dbReference type="EMBL" id="TPX43049.1"/>
    </source>
</evidence>
<feature type="compositionally biased region" description="Low complexity" evidence="1">
    <location>
        <begin position="488"/>
        <end position="499"/>
    </location>
</feature>
<evidence type="ECO:0000256" key="3">
    <source>
        <dbReference type="SAM" id="SignalP"/>
    </source>
</evidence>